<feature type="signal peptide" evidence="8">
    <location>
        <begin position="1"/>
        <end position="19"/>
    </location>
</feature>
<reference evidence="9" key="2">
    <citation type="submission" date="2021-03" db="UniProtKB">
        <authorList>
            <consortium name="EnsemblPlants"/>
        </authorList>
    </citation>
    <scope>IDENTIFICATION</scope>
</reference>
<dbReference type="KEGG" id="cqi:110728839"/>
<keyword evidence="4 8" id="KW-0732">Signal</keyword>
<dbReference type="InterPro" id="IPR001087">
    <property type="entry name" value="GDSL"/>
</dbReference>
<reference evidence="9" key="1">
    <citation type="journal article" date="2017" name="Nature">
        <title>The genome of Chenopodium quinoa.</title>
        <authorList>
            <person name="Jarvis D.E."/>
            <person name="Ho Y.S."/>
            <person name="Lightfoot D.J."/>
            <person name="Schmoeckel S.M."/>
            <person name="Li B."/>
            <person name="Borm T.J.A."/>
            <person name="Ohyanagi H."/>
            <person name="Mineta K."/>
            <person name="Michell C.T."/>
            <person name="Saber N."/>
            <person name="Kharbatia N.M."/>
            <person name="Rupper R.R."/>
            <person name="Sharp A.R."/>
            <person name="Dally N."/>
            <person name="Boughton B.A."/>
            <person name="Woo Y.H."/>
            <person name="Gao G."/>
            <person name="Schijlen E.G.W.M."/>
            <person name="Guo X."/>
            <person name="Momin A.A."/>
            <person name="Negrao S."/>
            <person name="Al-Babili S."/>
            <person name="Gehring C."/>
            <person name="Roessner U."/>
            <person name="Jung C."/>
            <person name="Murphy K."/>
            <person name="Arold S.T."/>
            <person name="Gojobori T."/>
            <person name="van der Linden C.G."/>
            <person name="van Loo E.N."/>
            <person name="Jellen E.N."/>
            <person name="Maughan P.J."/>
            <person name="Tester M."/>
        </authorList>
    </citation>
    <scope>NUCLEOTIDE SEQUENCE [LARGE SCALE GENOMIC DNA]</scope>
    <source>
        <strain evidence="9">cv. PI 614886</strain>
    </source>
</reference>
<keyword evidence="3" id="KW-0964">Secreted</keyword>
<evidence type="ECO:0000256" key="1">
    <source>
        <dbReference type="ARBA" id="ARBA00004613"/>
    </source>
</evidence>
<dbReference type="Pfam" id="PF00657">
    <property type="entry name" value="Lipase_GDSL"/>
    <property type="match status" value="1"/>
</dbReference>
<proteinExistence type="inferred from homology"/>
<evidence type="ECO:0000256" key="2">
    <source>
        <dbReference type="ARBA" id="ARBA00008668"/>
    </source>
</evidence>
<dbReference type="GeneID" id="110728839"/>
<evidence type="ECO:0000256" key="5">
    <source>
        <dbReference type="ARBA" id="ARBA00022801"/>
    </source>
</evidence>
<dbReference type="InterPro" id="IPR035669">
    <property type="entry name" value="SGNH_plant_lipase-like"/>
</dbReference>
<dbReference type="PANTHER" id="PTHR45650">
    <property type="entry name" value="GDSL-LIKE LIPASE/ACYLHYDROLASE-RELATED"/>
    <property type="match status" value="1"/>
</dbReference>
<evidence type="ECO:0000256" key="3">
    <source>
        <dbReference type="ARBA" id="ARBA00022525"/>
    </source>
</evidence>
<evidence type="ECO:0000256" key="4">
    <source>
        <dbReference type="ARBA" id="ARBA00022729"/>
    </source>
</evidence>
<dbReference type="CDD" id="cd01837">
    <property type="entry name" value="SGNH_plant_lipase_like"/>
    <property type="match status" value="1"/>
</dbReference>
<dbReference type="RefSeq" id="XP_021764198.1">
    <property type="nucleotide sequence ID" value="XM_021908506.1"/>
</dbReference>
<feature type="chain" id="PRO_5030748092" evidence="8">
    <location>
        <begin position="20"/>
        <end position="356"/>
    </location>
</feature>
<evidence type="ECO:0000313" key="10">
    <source>
        <dbReference type="Proteomes" id="UP000596660"/>
    </source>
</evidence>
<keyword evidence="6" id="KW-0442">Lipid degradation</keyword>
<dbReference type="GO" id="GO:0005576">
    <property type="term" value="C:extracellular region"/>
    <property type="evidence" value="ECO:0007669"/>
    <property type="project" value="UniProtKB-SubCell"/>
</dbReference>
<evidence type="ECO:0000313" key="9">
    <source>
        <dbReference type="EnsemblPlants" id="AUR62035847-RA:cds"/>
    </source>
</evidence>
<evidence type="ECO:0000256" key="7">
    <source>
        <dbReference type="ARBA" id="ARBA00023098"/>
    </source>
</evidence>
<dbReference type="AlphaFoldDB" id="A0A803MVC0"/>
<keyword evidence="10" id="KW-1185">Reference proteome</keyword>
<keyword evidence="5" id="KW-0378">Hydrolase</keyword>
<dbReference type="GO" id="GO:0016042">
    <property type="term" value="P:lipid catabolic process"/>
    <property type="evidence" value="ECO:0007669"/>
    <property type="project" value="UniProtKB-KW"/>
</dbReference>
<dbReference type="EnsemblPlants" id="AUR62035847-RA">
    <property type="protein sequence ID" value="AUR62035847-RA:cds"/>
    <property type="gene ID" value="AUR62035847"/>
</dbReference>
<dbReference type="OrthoDB" id="1683520at2759"/>
<comment type="subcellular location">
    <subcellularLocation>
        <location evidence="1">Secreted</location>
    </subcellularLocation>
</comment>
<evidence type="ECO:0000256" key="8">
    <source>
        <dbReference type="SAM" id="SignalP"/>
    </source>
</evidence>
<comment type="similarity">
    <text evidence="2">Belongs to the 'GDSL' lipolytic enzyme family.</text>
</comment>
<dbReference type="Proteomes" id="UP000596660">
    <property type="component" value="Unplaced"/>
</dbReference>
<organism evidence="9 10">
    <name type="scientific">Chenopodium quinoa</name>
    <name type="common">Quinoa</name>
    <dbReference type="NCBI Taxonomy" id="63459"/>
    <lineage>
        <taxon>Eukaryota</taxon>
        <taxon>Viridiplantae</taxon>
        <taxon>Streptophyta</taxon>
        <taxon>Embryophyta</taxon>
        <taxon>Tracheophyta</taxon>
        <taxon>Spermatophyta</taxon>
        <taxon>Magnoliopsida</taxon>
        <taxon>eudicotyledons</taxon>
        <taxon>Gunneridae</taxon>
        <taxon>Pentapetalae</taxon>
        <taxon>Caryophyllales</taxon>
        <taxon>Chenopodiaceae</taxon>
        <taxon>Chenopodioideae</taxon>
        <taxon>Atripliceae</taxon>
        <taxon>Chenopodium</taxon>
    </lineage>
</organism>
<protein>
    <submittedName>
        <fullName evidence="9">Uncharacterized protein</fullName>
    </submittedName>
</protein>
<accession>A0A803MVC0</accession>
<dbReference type="Gramene" id="AUR62035847-RA">
    <property type="protein sequence ID" value="AUR62035847-RA:cds"/>
    <property type="gene ID" value="AUR62035847"/>
</dbReference>
<evidence type="ECO:0000256" key="6">
    <source>
        <dbReference type="ARBA" id="ARBA00022963"/>
    </source>
</evidence>
<dbReference type="SUPFAM" id="SSF52266">
    <property type="entry name" value="SGNH hydrolase"/>
    <property type="match status" value="1"/>
</dbReference>
<gene>
    <name evidence="9" type="primary">LOC110728839</name>
</gene>
<name>A0A803MVC0_CHEQI</name>
<dbReference type="Gene3D" id="3.40.50.1110">
    <property type="entry name" value="SGNH hydrolase"/>
    <property type="match status" value="1"/>
</dbReference>
<keyword evidence="7" id="KW-0443">Lipid metabolism</keyword>
<dbReference type="PANTHER" id="PTHR45650:SF91">
    <property type="match status" value="1"/>
</dbReference>
<sequence length="356" mass="39821">MLKIIVFIIFMVRAVLVKGEPKVPCFFIFGDSLSEVGNNNNLVTMAKANYPPYGVDFPGGVPTGRFTNNRTIEDYISTYLGFNKSIAPYRDQMGQDILRGVNFASGSAGILMETGSQLGDRIWLDRQIRNYMMTILRIQFMVFGPVSNYLNKCLYTVNIGSNDYLNNYFMPQYYPSQRLYTPDQYANLLISRYRSQLRTLYNTGARMVAIFGLGNLGCVPSQIMRNNATDCVDEINQAANLFNTKLESLVDELNARLPGAQFTLISLSALQALSPLPEAINSNSTCCTLRSDFQCEPNSTPCANRDLYAFFDGFHPTDVVNEAVAEAAYSSPDRRIANPMNINELTSSQQGKATYY</sequence>
<dbReference type="GO" id="GO:0016788">
    <property type="term" value="F:hydrolase activity, acting on ester bonds"/>
    <property type="evidence" value="ECO:0007669"/>
    <property type="project" value="InterPro"/>
</dbReference>
<dbReference type="OMA" id="KALWIVV"/>
<dbReference type="InterPro" id="IPR051238">
    <property type="entry name" value="GDSL_esterase/lipase"/>
</dbReference>
<dbReference type="InterPro" id="IPR036514">
    <property type="entry name" value="SGNH_hydro_sf"/>
</dbReference>